<protein>
    <recommendedName>
        <fullName evidence="3">Glycerol acyltransferase</fullName>
    </recommendedName>
</protein>
<organism evidence="1 2">
    <name type="scientific">Aequorivita vladivostokensis</name>
    <dbReference type="NCBI Taxonomy" id="171194"/>
    <lineage>
        <taxon>Bacteria</taxon>
        <taxon>Pseudomonadati</taxon>
        <taxon>Bacteroidota</taxon>
        <taxon>Flavobacteriia</taxon>
        <taxon>Flavobacteriales</taxon>
        <taxon>Flavobacteriaceae</taxon>
        <taxon>Aequorivita</taxon>
    </lineage>
</organism>
<evidence type="ECO:0008006" key="3">
    <source>
        <dbReference type="Google" id="ProtNLM"/>
    </source>
</evidence>
<dbReference type="InterPro" id="IPR011747">
    <property type="entry name" value="CHP02241"/>
</dbReference>
<evidence type="ECO:0000313" key="2">
    <source>
        <dbReference type="Proteomes" id="UP000033497"/>
    </source>
</evidence>
<gene>
    <name evidence="1" type="ORF">MB09_12030</name>
</gene>
<proteinExistence type="predicted"/>
<dbReference type="InterPro" id="IPR010667">
    <property type="entry name" value="Phage_T4_Gp19"/>
</dbReference>
<comment type="caution">
    <text evidence="1">The sequence shown here is derived from an EMBL/GenBank/DDBJ whole genome shotgun (WGS) entry which is preliminary data.</text>
</comment>
<evidence type="ECO:0000313" key="1">
    <source>
        <dbReference type="EMBL" id="KJJ37769.1"/>
    </source>
</evidence>
<reference evidence="1 2" key="1">
    <citation type="submission" date="2014-10" db="EMBL/GenBank/DDBJ databases">
        <title>Genome sequencing of Vitellibacter vladivostokensis KMM 3516.</title>
        <authorList>
            <person name="Thevarajoo S."/>
            <person name="Selvaratnam C."/>
            <person name="Goh K.M."/>
            <person name="Chong C.S."/>
        </authorList>
    </citation>
    <scope>NUCLEOTIDE SEQUENCE [LARGE SCALE GENOMIC DNA]</scope>
    <source>
        <strain evidence="1 2">KMM 3516</strain>
    </source>
</reference>
<name>A0ABR5DGB2_9FLAO</name>
<keyword evidence="2" id="KW-1185">Reference proteome</keyword>
<dbReference type="Pfam" id="PF06841">
    <property type="entry name" value="Phage_T4_gp19"/>
    <property type="match status" value="1"/>
</dbReference>
<dbReference type="Proteomes" id="UP000033497">
    <property type="component" value="Unassembled WGS sequence"/>
</dbReference>
<dbReference type="NCBIfam" id="TIGR02241">
    <property type="entry name" value="conserved hypothetical phage tail region protein"/>
    <property type="match status" value="1"/>
</dbReference>
<sequence>MAMNKYPPVFFSFELSFRDNTEKDRIVFKELSGVLMELEDISDNSIQQHVPTSAKFSNLILKCGLAPKDSEIVTWCLGTLNGNSADSVETKDIVVNLLDEAGNAHKSWSFIKAWPVKWTISDLENNLVIDNLEFAYSFLE</sequence>
<dbReference type="EMBL" id="JSVU01000008">
    <property type="protein sequence ID" value="KJJ37769.1"/>
    <property type="molecule type" value="Genomic_DNA"/>
</dbReference>
<accession>A0ABR5DGB2</accession>